<sequence length="171" mass="18510">MKLFPARNIFLSLSVGRRGIERIVFPSMEQFEPDGRWLWGVGAPSFESRVGCGPPMMAGAGSRSNLCTTATIANPLPRKDIPPSTGQPGHLAMGDFWSNFKVSGGEAQEVKKEPDRAGEYKERSEPPSRRRKRKVQAKIGMFCPPLAGPGMGGKGGGGWMWEFLTGGKGES</sequence>
<feature type="compositionally biased region" description="Basic and acidic residues" evidence="1">
    <location>
        <begin position="108"/>
        <end position="128"/>
    </location>
</feature>
<evidence type="ECO:0000313" key="2">
    <source>
        <dbReference type="EMBL" id="RKO82965.1"/>
    </source>
</evidence>
<accession>A0A4P9VVU7</accession>
<dbReference type="EMBL" id="ML001849">
    <property type="protein sequence ID" value="RKO82965.1"/>
    <property type="molecule type" value="Genomic_DNA"/>
</dbReference>
<evidence type="ECO:0000313" key="3">
    <source>
        <dbReference type="Proteomes" id="UP000269721"/>
    </source>
</evidence>
<name>A0A4P9VVU7_9FUNG</name>
<gene>
    <name evidence="2" type="ORF">BDK51DRAFT_27024</name>
</gene>
<organism evidence="2 3">
    <name type="scientific">Blyttiomyces helicus</name>
    <dbReference type="NCBI Taxonomy" id="388810"/>
    <lineage>
        <taxon>Eukaryota</taxon>
        <taxon>Fungi</taxon>
        <taxon>Fungi incertae sedis</taxon>
        <taxon>Chytridiomycota</taxon>
        <taxon>Chytridiomycota incertae sedis</taxon>
        <taxon>Chytridiomycetes</taxon>
        <taxon>Chytridiomycetes incertae sedis</taxon>
        <taxon>Blyttiomyces</taxon>
    </lineage>
</organism>
<proteinExistence type="predicted"/>
<dbReference type="AlphaFoldDB" id="A0A4P9VVU7"/>
<protein>
    <submittedName>
        <fullName evidence="2">Uncharacterized protein</fullName>
    </submittedName>
</protein>
<reference evidence="3" key="1">
    <citation type="journal article" date="2018" name="Nat. Microbiol.">
        <title>Leveraging single-cell genomics to expand the fungal tree of life.</title>
        <authorList>
            <person name="Ahrendt S.R."/>
            <person name="Quandt C.A."/>
            <person name="Ciobanu D."/>
            <person name="Clum A."/>
            <person name="Salamov A."/>
            <person name="Andreopoulos B."/>
            <person name="Cheng J.F."/>
            <person name="Woyke T."/>
            <person name="Pelin A."/>
            <person name="Henrissat B."/>
            <person name="Reynolds N.K."/>
            <person name="Benny G.L."/>
            <person name="Smith M.E."/>
            <person name="James T.Y."/>
            <person name="Grigoriev I.V."/>
        </authorList>
    </citation>
    <scope>NUCLEOTIDE SEQUENCE [LARGE SCALE GENOMIC DNA]</scope>
</reference>
<keyword evidence="3" id="KW-1185">Reference proteome</keyword>
<dbReference type="Proteomes" id="UP000269721">
    <property type="component" value="Unassembled WGS sequence"/>
</dbReference>
<feature type="region of interest" description="Disordered" evidence="1">
    <location>
        <begin position="105"/>
        <end position="136"/>
    </location>
</feature>
<evidence type="ECO:0000256" key="1">
    <source>
        <dbReference type="SAM" id="MobiDB-lite"/>
    </source>
</evidence>